<dbReference type="PANTHER" id="PTHR14490">
    <property type="entry name" value="ZINC FINGER, ZZ TYPE"/>
    <property type="match status" value="1"/>
</dbReference>
<dbReference type="SMART" id="SM00109">
    <property type="entry name" value="C1"/>
    <property type="match status" value="1"/>
</dbReference>
<evidence type="ECO:0000256" key="2">
    <source>
        <dbReference type="ARBA" id="ARBA00017294"/>
    </source>
</evidence>
<dbReference type="PROSITE" id="PS50081">
    <property type="entry name" value="ZF_DAG_PE_2"/>
    <property type="match status" value="1"/>
</dbReference>
<evidence type="ECO:0000256" key="1">
    <source>
        <dbReference type="ARBA" id="ARBA00007473"/>
    </source>
</evidence>
<feature type="region of interest" description="Disordered" evidence="7">
    <location>
        <begin position="98"/>
        <end position="135"/>
    </location>
</feature>
<keyword evidence="10" id="KW-1185">Reference proteome</keyword>
<keyword evidence="3" id="KW-0479">Metal-binding</keyword>
<dbReference type="InterPro" id="IPR025258">
    <property type="entry name" value="RH_dom"/>
</dbReference>
<dbReference type="Pfam" id="PF00130">
    <property type="entry name" value="C1_1"/>
    <property type="match status" value="1"/>
</dbReference>
<dbReference type="SUPFAM" id="SSF57889">
    <property type="entry name" value="Cysteine-rich domain"/>
    <property type="match status" value="1"/>
</dbReference>
<keyword evidence="4" id="KW-0863">Zinc-finger</keyword>
<evidence type="ECO:0000313" key="9">
    <source>
        <dbReference type="EnsemblMetazoa" id="GBRI006245-PA"/>
    </source>
</evidence>
<dbReference type="AlphaFoldDB" id="A0A1A9W4P8"/>
<feature type="region of interest" description="Disordered" evidence="7">
    <location>
        <begin position="753"/>
        <end position="774"/>
    </location>
</feature>
<evidence type="ECO:0000256" key="7">
    <source>
        <dbReference type="SAM" id="MobiDB-lite"/>
    </source>
</evidence>
<dbReference type="CDD" id="cd15489">
    <property type="entry name" value="PHD_SF"/>
    <property type="match status" value="1"/>
</dbReference>
<reference evidence="10" key="1">
    <citation type="submission" date="2014-03" db="EMBL/GenBank/DDBJ databases">
        <authorList>
            <person name="Aksoy S."/>
            <person name="Warren W."/>
            <person name="Wilson R.K."/>
        </authorList>
    </citation>
    <scope>NUCLEOTIDE SEQUENCE [LARGE SCALE GENOMIC DNA]</scope>
    <source>
        <strain evidence="10">IAEA</strain>
    </source>
</reference>
<dbReference type="InterPro" id="IPR024626">
    <property type="entry name" value="Kri1-like_C"/>
</dbReference>
<dbReference type="InterPro" id="IPR001965">
    <property type="entry name" value="Znf_PHD"/>
</dbReference>
<evidence type="ECO:0000313" key="10">
    <source>
        <dbReference type="Proteomes" id="UP000091820"/>
    </source>
</evidence>
<proteinExistence type="inferred from homology"/>
<accession>A0A1A9W4P8</accession>
<feature type="region of interest" description="Disordered" evidence="7">
    <location>
        <begin position="1235"/>
        <end position="1257"/>
    </location>
</feature>
<dbReference type="InterPro" id="IPR018034">
    <property type="entry name" value="Kri1"/>
</dbReference>
<evidence type="ECO:0000259" key="8">
    <source>
        <dbReference type="PROSITE" id="PS50081"/>
    </source>
</evidence>
<dbReference type="InterPro" id="IPR002219">
    <property type="entry name" value="PKC_DAG/PE"/>
</dbReference>
<dbReference type="GO" id="GO:0000447">
    <property type="term" value="P:endonucleolytic cleavage in ITS1 to separate SSU-rRNA from 5.8S rRNA and LSU-rRNA from tricistronic rRNA transcript (SSU-rRNA, 5.8S rRNA, LSU-rRNA)"/>
    <property type="evidence" value="ECO:0007669"/>
    <property type="project" value="TreeGrafter"/>
</dbReference>
<dbReference type="SMART" id="SM00249">
    <property type="entry name" value="PHD"/>
    <property type="match status" value="2"/>
</dbReference>
<feature type="region of interest" description="Disordered" evidence="7">
    <location>
        <begin position="1"/>
        <end position="20"/>
    </location>
</feature>
<evidence type="ECO:0000256" key="3">
    <source>
        <dbReference type="ARBA" id="ARBA00022723"/>
    </source>
</evidence>
<dbReference type="Pfam" id="PF13901">
    <property type="entry name" value="RH_dom"/>
    <property type="match status" value="1"/>
</dbReference>
<feature type="region of interest" description="Disordered" evidence="7">
    <location>
        <begin position="802"/>
        <end position="824"/>
    </location>
</feature>
<dbReference type="EnsemblMetazoa" id="GBRI006245-RA">
    <property type="protein sequence ID" value="GBRI006245-PA"/>
    <property type="gene ID" value="GBRI006245"/>
</dbReference>
<evidence type="ECO:0000256" key="4">
    <source>
        <dbReference type="ARBA" id="ARBA00022771"/>
    </source>
</evidence>
<comment type="similarity">
    <text evidence="6">Belongs to the DEF8 family.</text>
</comment>
<feature type="domain" description="Phorbol-ester/DAG-type" evidence="8">
    <location>
        <begin position="923"/>
        <end position="982"/>
    </location>
</feature>
<reference evidence="9" key="2">
    <citation type="submission" date="2020-05" db="UniProtKB">
        <authorList>
            <consortium name="EnsemblMetazoa"/>
        </authorList>
    </citation>
    <scope>IDENTIFICATION</scope>
    <source>
        <strain evidence="9">IAEA</strain>
    </source>
</reference>
<dbReference type="Pfam" id="PF05178">
    <property type="entry name" value="Kri1"/>
    <property type="match status" value="1"/>
</dbReference>
<feature type="region of interest" description="Disordered" evidence="7">
    <location>
        <begin position="289"/>
        <end position="315"/>
    </location>
</feature>
<dbReference type="Pfam" id="PF12936">
    <property type="entry name" value="Kri1_C"/>
    <property type="match status" value="1"/>
</dbReference>
<dbReference type="PANTHER" id="PTHR14490:SF5">
    <property type="entry name" value="PROTEIN KRI1 HOMOLOG"/>
    <property type="match status" value="1"/>
</dbReference>
<evidence type="ECO:0000256" key="5">
    <source>
        <dbReference type="ARBA" id="ARBA00022833"/>
    </source>
</evidence>
<dbReference type="GO" id="GO:0030686">
    <property type="term" value="C:90S preribosome"/>
    <property type="evidence" value="ECO:0007669"/>
    <property type="project" value="TreeGrafter"/>
</dbReference>
<feature type="region of interest" description="Disordered" evidence="7">
    <location>
        <begin position="657"/>
        <end position="684"/>
    </location>
</feature>
<feature type="compositionally biased region" description="Low complexity" evidence="7">
    <location>
        <begin position="813"/>
        <end position="823"/>
    </location>
</feature>
<dbReference type="CDD" id="cd20819">
    <property type="entry name" value="C1_DEF8"/>
    <property type="match status" value="1"/>
</dbReference>
<feature type="region of interest" description="Disordered" evidence="7">
    <location>
        <begin position="42"/>
        <end position="73"/>
    </location>
</feature>
<dbReference type="Proteomes" id="UP000091820">
    <property type="component" value="Unassembled WGS sequence"/>
</dbReference>
<feature type="region of interest" description="Disordered" evidence="7">
    <location>
        <begin position="399"/>
        <end position="419"/>
    </location>
</feature>
<feature type="compositionally biased region" description="Basic and acidic residues" evidence="7">
    <location>
        <begin position="586"/>
        <end position="605"/>
    </location>
</feature>
<feature type="compositionally biased region" description="Basic and acidic residues" evidence="7">
    <location>
        <begin position="400"/>
        <end position="416"/>
    </location>
</feature>
<feature type="region of interest" description="Disordered" evidence="7">
    <location>
        <begin position="571"/>
        <end position="643"/>
    </location>
</feature>
<evidence type="ECO:0000256" key="6">
    <source>
        <dbReference type="ARBA" id="ARBA00029450"/>
    </source>
</evidence>
<comment type="similarity">
    <text evidence="1">Belongs to the KRI1 family.</text>
</comment>
<name>A0A1A9W4P8_9MUSC</name>
<dbReference type="Gene3D" id="3.30.60.20">
    <property type="match status" value="1"/>
</dbReference>
<feature type="compositionally biased region" description="Acidic residues" evidence="7">
    <location>
        <begin position="53"/>
        <end position="69"/>
    </location>
</feature>
<dbReference type="GO" id="GO:0005730">
    <property type="term" value="C:nucleolus"/>
    <property type="evidence" value="ECO:0007669"/>
    <property type="project" value="TreeGrafter"/>
</dbReference>
<sequence length="1257" mass="146282">MNKNLFEDSEDDGSDGKDFQLRTNKGYAEIYNNVRKKELVKKFKDKGLNANDSDTDSDSSDSSEEDEVLDPSFDQEFFKAMASLKSKDPSIYDKNTTFFKDLDDGDYDSDNNSEEEMSNEDATNTKNRACSPSMAEEERCLRDGFRKVMAEEDSDEEELGGILKIRQKTKDELDKEEEDYLKWLAGKQDTVAEDIKQQLEPLKNYWSNEKLPQSEKFLRDYILNKGYTEANNYSEIPTYDEIVGDSMPLSEDEKELEKQAEFEEKFNFRFEEPDQEFIKRYPRTIESTVRRADDKRKEKRSEIKNRKQQEKAQKMQELEMVKEMKRKEIEEKIRKLKLVTGNDELGFREDELEEEFDPKAYDKRMEEIFNEDYYQVDEGEEKPSCPSDIEEFQLEDWDNYDPKLDKGADESEYEPHCEDEDFNMDCDYDPVKAKENLQTELIENTKKRKGRKGRRNRFKEIIKAEKPVFNPEDEQTYAEYLDEYYKLDCEDFIGDVPCRFKYVETTPNDFGLTIEEILLAKNKELNQWASLKKAVQIRPEQLEKKEQRLYKMKAKNIDLKRKIFKSLYGEGSDEDETLDNANEIPEDSKTTKPITEDSKQDESSKKSKKKRKRKNQESNTPSELSNKANVKDNGKNNSLNVKKQKLAENVSENGLAIECKDNQGQQQPLKKIKNKKSEPKNIQSDDNKLDIICEISTNANAARDSSMSNNNRNPFAKSSVMHNANDKKSIKKNLRPLPLLRQVKKKNDWKTKTKFKSGPVNKKNPFNSGKVLADDDGKQISDERLKAYASVASSYIYSGGHSEITNTDHQTRSSSSNSESLQSLTDVENASSSGVLVSERSLPIPATLVKEQWRLIFTSEASVQDLQEAIAHCKDLVMLSGENSEERRWLVRHLVDLRYSLEEIIEAQKDKTEITNTIKTVVGHHFVIRPRGVTRSLPLPTNRNYCDHCTGIIWSVVQASYVCSDCRYQVHQKCVDSVVRICAHVVVSERQYPIADICPEIGLAAQRYKCAECQTQLNFKQFWIEPRLCDYTGLYYCPSCHWNDQSVIPARIVHNWDFSPRRVSRASLQEINLFLNKPLIKLEEANPKLFVFLEKLVTLKKLRQNLIFMRKYLCECRQALADKLIEIEIGSRRYLIQANEFYSINDLEQTENGTLTEFLYKVFNTFDKHIRNCSICKAKAYICEICSNYEVIFPYDDGCIICDKCNSIYHRVCMTRKNMICPKCVRLEERRLQRVSSMANRKQSDGHYDHDDEDNSD</sequence>
<dbReference type="GO" id="GO:0008270">
    <property type="term" value="F:zinc ion binding"/>
    <property type="evidence" value="ECO:0007669"/>
    <property type="project" value="UniProtKB-KW"/>
</dbReference>
<feature type="compositionally biased region" description="Basic and acidic residues" evidence="7">
    <location>
        <begin position="675"/>
        <end position="684"/>
    </location>
</feature>
<keyword evidence="5" id="KW-0862">Zinc</keyword>
<dbReference type="STRING" id="37001.A0A1A9W4P8"/>
<dbReference type="InterPro" id="IPR047983">
    <property type="entry name" value="DEF8_C1"/>
</dbReference>
<dbReference type="SMART" id="SM01175">
    <property type="entry name" value="DUF4206"/>
    <property type="match status" value="1"/>
</dbReference>
<protein>
    <recommendedName>
        <fullName evidence="2">Protein KRI1 homolog</fullName>
    </recommendedName>
</protein>
<feature type="compositionally biased region" description="Acidic residues" evidence="7">
    <location>
        <begin position="103"/>
        <end position="119"/>
    </location>
</feature>
<dbReference type="VEuPathDB" id="VectorBase:GBRI006245"/>
<organism evidence="9 10">
    <name type="scientific">Glossina brevipalpis</name>
    <dbReference type="NCBI Taxonomy" id="37001"/>
    <lineage>
        <taxon>Eukaryota</taxon>
        <taxon>Metazoa</taxon>
        <taxon>Ecdysozoa</taxon>
        <taxon>Arthropoda</taxon>
        <taxon>Hexapoda</taxon>
        <taxon>Insecta</taxon>
        <taxon>Pterygota</taxon>
        <taxon>Neoptera</taxon>
        <taxon>Endopterygota</taxon>
        <taxon>Diptera</taxon>
        <taxon>Brachycera</taxon>
        <taxon>Muscomorpha</taxon>
        <taxon>Hippoboscoidea</taxon>
        <taxon>Glossinidae</taxon>
        <taxon>Glossina</taxon>
    </lineage>
</organism>
<dbReference type="InterPro" id="IPR046349">
    <property type="entry name" value="C1-like_sf"/>
</dbReference>